<proteinExistence type="predicted"/>
<reference evidence="7" key="1">
    <citation type="submission" date="2022-01" db="EMBL/GenBank/DDBJ databases">
        <title>Antribacter sp. nov., isolated from Guizhou of China.</title>
        <authorList>
            <person name="Chengliang C."/>
            <person name="Ya Z."/>
        </authorList>
    </citation>
    <scope>NUCLEOTIDE SEQUENCE</scope>
    <source>
        <strain evidence="7">KLBMP 9083</strain>
    </source>
</reference>
<dbReference type="SMART" id="SM00382">
    <property type="entry name" value="AAA"/>
    <property type="match status" value="2"/>
</dbReference>
<dbReference type="Pfam" id="PF01580">
    <property type="entry name" value="FtsK_SpoIIIE"/>
    <property type="match status" value="1"/>
</dbReference>
<keyword evidence="8" id="KW-1185">Reference proteome</keyword>
<evidence type="ECO:0000256" key="3">
    <source>
        <dbReference type="PROSITE-ProRule" id="PRU00289"/>
    </source>
</evidence>
<feature type="compositionally biased region" description="Gly residues" evidence="4">
    <location>
        <begin position="778"/>
        <end position="788"/>
    </location>
</feature>
<feature type="domain" description="FtsK" evidence="6">
    <location>
        <begin position="538"/>
        <end position="722"/>
    </location>
</feature>
<dbReference type="InterPro" id="IPR027417">
    <property type="entry name" value="P-loop_NTPase"/>
</dbReference>
<dbReference type="PROSITE" id="PS50901">
    <property type="entry name" value="FTSK"/>
    <property type="match status" value="1"/>
</dbReference>
<keyword evidence="1 3" id="KW-0547">Nucleotide-binding</keyword>
<dbReference type="AlphaFoldDB" id="A0AA41QAY1"/>
<organism evidence="7 8">
    <name type="scientific">Antribacter soli</name>
    <dbReference type="NCBI Taxonomy" id="2910976"/>
    <lineage>
        <taxon>Bacteria</taxon>
        <taxon>Bacillati</taxon>
        <taxon>Actinomycetota</taxon>
        <taxon>Actinomycetes</taxon>
        <taxon>Micrococcales</taxon>
        <taxon>Promicromonosporaceae</taxon>
        <taxon>Antribacter</taxon>
    </lineage>
</organism>
<name>A0AA41QAY1_9MICO</name>
<feature type="transmembrane region" description="Helical" evidence="5">
    <location>
        <begin position="130"/>
        <end position="149"/>
    </location>
</feature>
<dbReference type="Proteomes" id="UP001165405">
    <property type="component" value="Unassembled WGS sequence"/>
</dbReference>
<comment type="caution">
    <text evidence="7">The sequence shown here is derived from an EMBL/GenBank/DDBJ whole genome shotgun (WGS) entry which is preliminary data.</text>
</comment>
<feature type="binding site" evidence="3">
    <location>
        <begin position="556"/>
        <end position="563"/>
    </location>
    <ligand>
        <name>ATP</name>
        <dbReference type="ChEBI" id="CHEBI:30616"/>
    </ligand>
</feature>
<dbReference type="GO" id="GO:0005524">
    <property type="term" value="F:ATP binding"/>
    <property type="evidence" value="ECO:0007669"/>
    <property type="project" value="UniProtKB-UniRule"/>
</dbReference>
<sequence>MTSPDPVPGVRVTLHPDEDLLLRPGARLGDLRGALAALLRRPELAHQPLEADGVPVGDDAVVGLPPLLPGATLAVSGAGCGRVEYGVAGGVARLLMPPVPRDRLGGIALVAAVLPAAGSLGLAAALHQPALALLALVGLVAVVPQVLAARRRSLASRHHSGSGAGTGDGAGAGIGVGEWAGGFRRSRRGRTRPRGPDALMAFAVALHDAPEGAWAAACSAWHDLGGAGGSEGMPGRHLASWPAGGARWLPARLADALVADGSLVINGPAEKARSLARAVVAGLAVRGARVDVAGESIATWEWCRWLPQRAGPRVLVVDDPATPTALAAAADAARAGALVLLCLTTGPGLPRLGGGSGGGGPGVVRSIAGGSGGGPGAGGPGAAGPPVPAWCRAVARVAGDGRVEVRRADGPRLRGRSAGVDAVWAERLGRRLVRAAWVGRSATALVGVGDVRSRGLAPPGGPGSVEEPDPEDPRLPASVSLAALHGLDTPPTAADSPGARSWPHWAPERRATELAERTTTRWAAGSGWAVPLGVGTDGAPVSIDLVADGPHLLVAGTTGSGKSELLQSLILGLALGRSPADLALVLVDFKGGAGLGACGALPHVVGRVTDLEAGLAARALAGLSAELRRRKATLARHGVADVERLPAGVLPRLVVVIDEFRALADDVPDFVPGLLRVAAQGRSLGVHLVLATQRPAGAVGADLRANVTARLALRVVDATESRDVVGSPAAARIPVGLPGRALLQVGAGTPVVLQAACAAVPPRPVPPAVRRAPAWPGHGTGHRPGQGRGAAAPGGKAVSPPGLLRGHVTDGAADPVQQIVDGLRSAAKAADLRPGPAPWLAPLPERVMADDPAVTALATGAARTVRTFPPEATGAASGSVPLALGDLPDEQRRAVVAWNPADGHLAVVGRVRSGRTTALVTLAAEALRRGLRVHALVPARSAGRFGALRAHPGFGTLAGPHDTAAVTALLRSHALGSPTDGSLTDRLTDEPPRTLVVVDGVETLRAALPPALPGQDPLWAALTEGAAFALSADGPSVGGLTARVGPRLVLLGNDRHADAALGAPARFAGAGGPPGRAVWLGPGDPVLCQVFVPG</sequence>
<dbReference type="RefSeq" id="WP_236087807.1">
    <property type="nucleotide sequence ID" value="NZ_JAKGSG010000013.1"/>
</dbReference>
<evidence type="ECO:0000256" key="5">
    <source>
        <dbReference type="SAM" id="Phobius"/>
    </source>
</evidence>
<protein>
    <recommendedName>
        <fullName evidence="6">FtsK domain-containing protein</fullName>
    </recommendedName>
</protein>
<dbReference type="GO" id="GO:0003677">
    <property type="term" value="F:DNA binding"/>
    <property type="evidence" value="ECO:0007669"/>
    <property type="project" value="InterPro"/>
</dbReference>
<keyword evidence="5" id="KW-0472">Membrane</keyword>
<dbReference type="SUPFAM" id="SSF52540">
    <property type="entry name" value="P-loop containing nucleoside triphosphate hydrolases"/>
    <property type="match status" value="1"/>
</dbReference>
<gene>
    <name evidence="7" type="ORF">L1785_03800</name>
</gene>
<keyword evidence="5" id="KW-1133">Transmembrane helix</keyword>
<evidence type="ECO:0000256" key="4">
    <source>
        <dbReference type="SAM" id="MobiDB-lite"/>
    </source>
</evidence>
<feature type="transmembrane region" description="Helical" evidence="5">
    <location>
        <begin position="104"/>
        <end position="124"/>
    </location>
</feature>
<dbReference type="PANTHER" id="PTHR22683">
    <property type="entry name" value="SPORULATION PROTEIN RELATED"/>
    <property type="match status" value="1"/>
</dbReference>
<dbReference type="EMBL" id="JAKGSG010000013">
    <property type="protein sequence ID" value="MCF4120094.1"/>
    <property type="molecule type" value="Genomic_DNA"/>
</dbReference>
<evidence type="ECO:0000259" key="6">
    <source>
        <dbReference type="PROSITE" id="PS50901"/>
    </source>
</evidence>
<keyword evidence="5" id="KW-0812">Transmembrane</keyword>
<evidence type="ECO:0000256" key="2">
    <source>
        <dbReference type="ARBA" id="ARBA00022840"/>
    </source>
</evidence>
<accession>A0AA41QAY1</accession>
<dbReference type="InterPro" id="IPR003593">
    <property type="entry name" value="AAA+_ATPase"/>
</dbReference>
<dbReference type="PANTHER" id="PTHR22683:SF1">
    <property type="entry name" value="TYPE VII SECRETION SYSTEM PROTEIN ESSC"/>
    <property type="match status" value="1"/>
</dbReference>
<evidence type="ECO:0000313" key="8">
    <source>
        <dbReference type="Proteomes" id="UP001165405"/>
    </source>
</evidence>
<dbReference type="Gene3D" id="3.40.50.300">
    <property type="entry name" value="P-loop containing nucleotide triphosphate hydrolases"/>
    <property type="match status" value="2"/>
</dbReference>
<evidence type="ECO:0000313" key="7">
    <source>
        <dbReference type="EMBL" id="MCF4120094.1"/>
    </source>
</evidence>
<dbReference type="InterPro" id="IPR050206">
    <property type="entry name" value="FtsK/SpoIIIE/SftA"/>
</dbReference>
<feature type="region of interest" description="Disordered" evidence="4">
    <location>
        <begin position="774"/>
        <end position="809"/>
    </location>
</feature>
<evidence type="ECO:0000256" key="1">
    <source>
        <dbReference type="ARBA" id="ARBA00022741"/>
    </source>
</evidence>
<dbReference type="InterPro" id="IPR002543">
    <property type="entry name" value="FtsK_dom"/>
</dbReference>
<keyword evidence="2 3" id="KW-0067">ATP-binding</keyword>
<feature type="region of interest" description="Disordered" evidence="4">
    <location>
        <begin position="452"/>
        <end position="476"/>
    </location>
</feature>